<sequence>MDGNVGNISGGSTNGDQISRLLQSFMATPNAQMLELMSQNQYPPMLLQSLLLLQTLSQNLPNQAPSFPVSSSVSSSLQAASSQPSHAPPYMDTSLPTQTPTDPVLQSQVSSLLSQVPNLPSSQSLQIPIAPPLLPPNQHQPPSVSSSSQLTQSSSPLTLPPNQHQHYPPPHLLSTHYTGLYISRQFSNAANELASFLCERERKESNGHSNQPI</sequence>
<name>A0A9W9AHB5_9AGAR</name>
<proteinExistence type="predicted"/>
<gene>
    <name evidence="2" type="ORF">C8J55DRAFT_560263</name>
</gene>
<comment type="caution">
    <text evidence="2">The sequence shown here is derived from an EMBL/GenBank/DDBJ whole genome shotgun (WGS) entry which is preliminary data.</text>
</comment>
<feature type="region of interest" description="Disordered" evidence="1">
    <location>
        <begin position="64"/>
        <end position="166"/>
    </location>
</feature>
<organism evidence="2 3">
    <name type="scientific">Lentinula lateritia</name>
    <dbReference type="NCBI Taxonomy" id="40482"/>
    <lineage>
        <taxon>Eukaryota</taxon>
        <taxon>Fungi</taxon>
        <taxon>Dikarya</taxon>
        <taxon>Basidiomycota</taxon>
        <taxon>Agaricomycotina</taxon>
        <taxon>Agaricomycetes</taxon>
        <taxon>Agaricomycetidae</taxon>
        <taxon>Agaricales</taxon>
        <taxon>Marasmiineae</taxon>
        <taxon>Omphalotaceae</taxon>
        <taxon>Lentinula</taxon>
    </lineage>
</organism>
<feature type="compositionally biased region" description="Low complexity" evidence="1">
    <location>
        <begin position="64"/>
        <end position="89"/>
    </location>
</feature>
<accession>A0A9W9AHB5</accession>
<feature type="compositionally biased region" description="Low complexity" evidence="1">
    <location>
        <begin position="103"/>
        <end position="128"/>
    </location>
</feature>
<feature type="compositionally biased region" description="Low complexity" evidence="1">
    <location>
        <begin position="140"/>
        <end position="166"/>
    </location>
</feature>
<reference evidence="2" key="2">
    <citation type="journal article" date="2023" name="Proc. Natl. Acad. Sci. U.S.A.">
        <title>A global phylogenomic analysis of the shiitake genus Lentinula.</title>
        <authorList>
            <person name="Sierra-Patev S."/>
            <person name="Min B."/>
            <person name="Naranjo-Ortiz M."/>
            <person name="Looney B."/>
            <person name="Konkel Z."/>
            <person name="Slot J.C."/>
            <person name="Sakamoto Y."/>
            <person name="Steenwyk J.L."/>
            <person name="Rokas A."/>
            <person name="Carro J."/>
            <person name="Camarero S."/>
            <person name="Ferreira P."/>
            <person name="Molpeceres G."/>
            <person name="Ruiz-Duenas F.J."/>
            <person name="Serrano A."/>
            <person name="Henrissat B."/>
            <person name="Drula E."/>
            <person name="Hughes K.W."/>
            <person name="Mata J.L."/>
            <person name="Ishikawa N.K."/>
            <person name="Vargas-Isla R."/>
            <person name="Ushijima S."/>
            <person name="Smith C.A."/>
            <person name="Donoghue J."/>
            <person name="Ahrendt S."/>
            <person name="Andreopoulos W."/>
            <person name="He G."/>
            <person name="LaButti K."/>
            <person name="Lipzen A."/>
            <person name="Ng V."/>
            <person name="Riley R."/>
            <person name="Sandor L."/>
            <person name="Barry K."/>
            <person name="Martinez A.T."/>
            <person name="Xiao Y."/>
            <person name="Gibbons J.G."/>
            <person name="Terashima K."/>
            <person name="Grigoriev I.V."/>
            <person name="Hibbett D."/>
        </authorList>
    </citation>
    <scope>NUCLEOTIDE SEQUENCE</scope>
    <source>
        <strain evidence="2">Sp2 HRB7682 ss15</strain>
    </source>
</reference>
<protein>
    <submittedName>
        <fullName evidence="2">Uncharacterized protein</fullName>
    </submittedName>
</protein>
<dbReference type="EMBL" id="JANVFS010000014">
    <property type="protein sequence ID" value="KAJ4481724.1"/>
    <property type="molecule type" value="Genomic_DNA"/>
</dbReference>
<evidence type="ECO:0000313" key="2">
    <source>
        <dbReference type="EMBL" id="KAJ4481724.1"/>
    </source>
</evidence>
<evidence type="ECO:0000313" key="3">
    <source>
        <dbReference type="Proteomes" id="UP001150238"/>
    </source>
</evidence>
<evidence type="ECO:0000256" key="1">
    <source>
        <dbReference type="SAM" id="MobiDB-lite"/>
    </source>
</evidence>
<feature type="compositionally biased region" description="Pro residues" evidence="1">
    <location>
        <begin position="129"/>
        <end position="139"/>
    </location>
</feature>
<dbReference type="AlphaFoldDB" id="A0A9W9AHB5"/>
<dbReference type="Proteomes" id="UP001150238">
    <property type="component" value="Unassembled WGS sequence"/>
</dbReference>
<reference evidence="2" key="1">
    <citation type="submission" date="2022-08" db="EMBL/GenBank/DDBJ databases">
        <authorList>
            <consortium name="DOE Joint Genome Institute"/>
            <person name="Min B."/>
            <person name="Riley R."/>
            <person name="Sierra-Patev S."/>
            <person name="Naranjo-Ortiz M."/>
            <person name="Looney B."/>
            <person name="Konkel Z."/>
            <person name="Slot J.C."/>
            <person name="Sakamoto Y."/>
            <person name="Steenwyk J.L."/>
            <person name="Rokas A."/>
            <person name="Carro J."/>
            <person name="Camarero S."/>
            <person name="Ferreira P."/>
            <person name="Molpeceres G."/>
            <person name="Ruiz-Duenas F.J."/>
            <person name="Serrano A."/>
            <person name="Henrissat B."/>
            <person name="Drula E."/>
            <person name="Hughes K.W."/>
            <person name="Mata J.L."/>
            <person name="Ishikawa N.K."/>
            <person name="Vargas-Isla R."/>
            <person name="Ushijima S."/>
            <person name="Smith C.A."/>
            <person name="Ahrendt S."/>
            <person name="Andreopoulos W."/>
            <person name="He G."/>
            <person name="Labutti K."/>
            <person name="Lipzen A."/>
            <person name="Ng V."/>
            <person name="Sandor L."/>
            <person name="Barry K."/>
            <person name="Martinez A.T."/>
            <person name="Xiao Y."/>
            <person name="Gibbons J.G."/>
            <person name="Terashima K."/>
            <person name="Hibbett D.S."/>
            <person name="Grigoriev I.V."/>
        </authorList>
    </citation>
    <scope>NUCLEOTIDE SEQUENCE</scope>
    <source>
        <strain evidence="2">Sp2 HRB7682 ss15</strain>
    </source>
</reference>